<dbReference type="AlphaFoldDB" id="A0A834IA53"/>
<accession>A0A834IA53</accession>
<proteinExistence type="predicted"/>
<organism evidence="1 2">
    <name type="scientific">Rhynchophorus ferrugineus</name>
    <name type="common">Red palm weevil</name>
    <name type="synonym">Curculio ferrugineus</name>
    <dbReference type="NCBI Taxonomy" id="354439"/>
    <lineage>
        <taxon>Eukaryota</taxon>
        <taxon>Metazoa</taxon>
        <taxon>Ecdysozoa</taxon>
        <taxon>Arthropoda</taxon>
        <taxon>Hexapoda</taxon>
        <taxon>Insecta</taxon>
        <taxon>Pterygota</taxon>
        <taxon>Neoptera</taxon>
        <taxon>Endopterygota</taxon>
        <taxon>Coleoptera</taxon>
        <taxon>Polyphaga</taxon>
        <taxon>Cucujiformia</taxon>
        <taxon>Curculionidae</taxon>
        <taxon>Dryophthorinae</taxon>
        <taxon>Rhynchophorus</taxon>
    </lineage>
</organism>
<reference evidence="1" key="1">
    <citation type="submission" date="2020-08" db="EMBL/GenBank/DDBJ databases">
        <title>Genome sequencing and assembly of the red palm weevil Rhynchophorus ferrugineus.</title>
        <authorList>
            <person name="Dias G.B."/>
            <person name="Bergman C.M."/>
            <person name="Manee M."/>
        </authorList>
    </citation>
    <scope>NUCLEOTIDE SEQUENCE</scope>
    <source>
        <strain evidence="1">AA-2017</strain>
        <tissue evidence="1">Whole larva</tissue>
    </source>
</reference>
<feature type="non-terminal residue" evidence="1">
    <location>
        <position position="1"/>
    </location>
</feature>
<evidence type="ECO:0000313" key="2">
    <source>
        <dbReference type="Proteomes" id="UP000625711"/>
    </source>
</evidence>
<dbReference type="EMBL" id="JAACXV010009528">
    <property type="protein sequence ID" value="KAF7275631.1"/>
    <property type="molecule type" value="Genomic_DNA"/>
</dbReference>
<gene>
    <name evidence="1" type="ORF">GWI33_011480</name>
</gene>
<comment type="caution">
    <text evidence="1">The sequence shown here is derived from an EMBL/GenBank/DDBJ whole genome shotgun (WGS) entry which is preliminary data.</text>
</comment>
<dbReference type="Proteomes" id="UP000625711">
    <property type="component" value="Unassembled WGS sequence"/>
</dbReference>
<sequence>AAEKQLRHADLYQFAGQTDALVSAYFQFENWHFNVEIPPPEFDQIKSEGLGIAQASQESTAGW</sequence>
<keyword evidence="2" id="KW-1185">Reference proteome</keyword>
<evidence type="ECO:0000313" key="1">
    <source>
        <dbReference type="EMBL" id="KAF7275631.1"/>
    </source>
</evidence>
<name>A0A834IA53_RHYFE</name>
<protein>
    <submittedName>
        <fullName evidence="1">Uncharacterized protein</fullName>
    </submittedName>
</protein>